<keyword evidence="2" id="KW-0902">Two-component regulatory system</keyword>
<dbReference type="RefSeq" id="WP_205122056.1">
    <property type="nucleotide sequence ID" value="NZ_JAFBCM010000001.1"/>
</dbReference>
<keyword evidence="1 3" id="KW-0597">Phosphoprotein</keyword>
<dbReference type="SMART" id="SM00448">
    <property type="entry name" value="REC"/>
    <property type="match status" value="1"/>
</dbReference>
<evidence type="ECO:0000256" key="3">
    <source>
        <dbReference type="PROSITE-ProRule" id="PRU00169"/>
    </source>
</evidence>
<dbReference type="InterPro" id="IPR050595">
    <property type="entry name" value="Bact_response_regulator"/>
</dbReference>
<dbReference type="InterPro" id="IPR011006">
    <property type="entry name" value="CheY-like_superfamily"/>
</dbReference>
<accession>A0ABV7Y2V3</accession>
<protein>
    <submittedName>
        <fullName evidence="5">Response regulator transcription factor</fullName>
    </submittedName>
</protein>
<dbReference type="InterPro" id="IPR001789">
    <property type="entry name" value="Sig_transdc_resp-reg_receiver"/>
</dbReference>
<organism evidence="5 6">
    <name type="scientific">Tenggerimyces flavus</name>
    <dbReference type="NCBI Taxonomy" id="1708749"/>
    <lineage>
        <taxon>Bacteria</taxon>
        <taxon>Bacillati</taxon>
        <taxon>Actinomycetota</taxon>
        <taxon>Actinomycetes</taxon>
        <taxon>Propionibacteriales</taxon>
        <taxon>Nocardioidaceae</taxon>
        <taxon>Tenggerimyces</taxon>
    </lineage>
</organism>
<gene>
    <name evidence="5" type="ORF">ACFOUW_01830</name>
</gene>
<name>A0ABV7Y2V3_9ACTN</name>
<keyword evidence="6" id="KW-1185">Reference proteome</keyword>
<reference evidence="6" key="1">
    <citation type="journal article" date="2019" name="Int. J. Syst. Evol. Microbiol.">
        <title>The Global Catalogue of Microorganisms (GCM) 10K type strain sequencing project: providing services to taxonomists for standard genome sequencing and annotation.</title>
        <authorList>
            <consortium name="The Broad Institute Genomics Platform"/>
            <consortium name="The Broad Institute Genome Sequencing Center for Infectious Disease"/>
            <person name="Wu L."/>
            <person name="Ma J."/>
        </authorList>
    </citation>
    <scope>NUCLEOTIDE SEQUENCE [LARGE SCALE GENOMIC DNA]</scope>
    <source>
        <strain evidence="6">CGMCC 4.7241</strain>
    </source>
</reference>
<evidence type="ECO:0000259" key="4">
    <source>
        <dbReference type="PROSITE" id="PS50110"/>
    </source>
</evidence>
<dbReference type="EMBL" id="JBHRZH010000001">
    <property type="protein sequence ID" value="MFC3759566.1"/>
    <property type="molecule type" value="Genomic_DNA"/>
</dbReference>
<dbReference type="PANTHER" id="PTHR44591:SF14">
    <property type="entry name" value="PROTEIN PILG"/>
    <property type="match status" value="1"/>
</dbReference>
<dbReference type="Proteomes" id="UP001595699">
    <property type="component" value="Unassembled WGS sequence"/>
</dbReference>
<dbReference type="PANTHER" id="PTHR44591">
    <property type="entry name" value="STRESS RESPONSE REGULATOR PROTEIN 1"/>
    <property type="match status" value="1"/>
</dbReference>
<comment type="caution">
    <text evidence="5">The sequence shown here is derived from an EMBL/GenBank/DDBJ whole genome shotgun (WGS) entry which is preliminary data.</text>
</comment>
<evidence type="ECO:0000256" key="1">
    <source>
        <dbReference type="ARBA" id="ARBA00022553"/>
    </source>
</evidence>
<sequence length="122" mass="13108">MAEERRVLVTDDSATISRLIVVNLELEGFVVDEAPDGAACLARIPEFKPDLITLDVVMPELDGIETLRRIRANRAYAGIKVVMVSAKAGGSDIARATDLGASAYIAKPFDPARLIATVRELA</sequence>
<proteinExistence type="predicted"/>
<dbReference type="SUPFAM" id="SSF52172">
    <property type="entry name" value="CheY-like"/>
    <property type="match status" value="1"/>
</dbReference>
<evidence type="ECO:0000256" key="2">
    <source>
        <dbReference type="ARBA" id="ARBA00023012"/>
    </source>
</evidence>
<evidence type="ECO:0000313" key="5">
    <source>
        <dbReference type="EMBL" id="MFC3759566.1"/>
    </source>
</evidence>
<feature type="modified residue" description="4-aspartylphosphate" evidence="3">
    <location>
        <position position="55"/>
    </location>
</feature>
<dbReference type="Pfam" id="PF00072">
    <property type="entry name" value="Response_reg"/>
    <property type="match status" value="1"/>
</dbReference>
<dbReference type="PROSITE" id="PS50110">
    <property type="entry name" value="RESPONSE_REGULATORY"/>
    <property type="match status" value="1"/>
</dbReference>
<dbReference type="Gene3D" id="3.40.50.2300">
    <property type="match status" value="1"/>
</dbReference>
<feature type="domain" description="Response regulatory" evidence="4">
    <location>
        <begin position="6"/>
        <end position="122"/>
    </location>
</feature>
<evidence type="ECO:0000313" key="6">
    <source>
        <dbReference type="Proteomes" id="UP001595699"/>
    </source>
</evidence>